<dbReference type="RefSeq" id="XP_016224297.1">
    <property type="nucleotide sequence ID" value="XM_016368509.1"/>
</dbReference>
<dbReference type="HOGENOM" id="CLU_2121071_0_0_1"/>
<organism evidence="1 2">
    <name type="scientific">Exophiala mesophila</name>
    <name type="common">Black yeast-like fungus</name>
    <dbReference type="NCBI Taxonomy" id="212818"/>
    <lineage>
        <taxon>Eukaryota</taxon>
        <taxon>Fungi</taxon>
        <taxon>Dikarya</taxon>
        <taxon>Ascomycota</taxon>
        <taxon>Pezizomycotina</taxon>
        <taxon>Eurotiomycetes</taxon>
        <taxon>Chaetothyriomycetidae</taxon>
        <taxon>Chaetothyriales</taxon>
        <taxon>Herpotrichiellaceae</taxon>
        <taxon>Exophiala</taxon>
    </lineage>
</organism>
<name>A0A0D2A0W7_EXOME</name>
<dbReference type="EMBL" id="KN847522">
    <property type="protein sequence ID" value="KIV92723.1"/>
    <property type="molecule type" value="Genomic_DNA"/>
</dbReference>
<reference evidence="1 2" key="1">
    <citation type="submission" date="2015-01" db="EMBL/GenBank/DDBJ databases">
        <title>The Genome Sequence of Exophiala mesophila CBS40295.</title>
        <authorList>
            <consortium name="The Broad Institute Genomics Platform"/>
            <person name="Cuomo C."/>
            <person name="de Hoog S."/>
            <person name="Gorbushina A."/>
            <person name="Stielow B."/>
            <person name="Teixiera M."/>
            <person name="Abouelleil A."/>
            <person name="Chapman S.B."/>
            <person name="Priest M."/>
            <person name="Young S.K."/>
            <person name="Wortman J."/>
            <person name="Nusbaum C."/>
            <person name="Birren B."/>
        </authorList>
    </citation>
    <scope>NUCLEOTIDE SEQUENCE [LARGE SCALE GENOMIC DNA]</scope>
    <source>
        <strain evidence="1 2">CBS 40295</strain>
    </source>
</reference>
<dbReference type="VEuPathDB" id="FungiDB:PV10_03994"/>
<dbReference type="GeneID" id="27321839"/>
<evidence type="ECO:0000313" key="1">
    <source>
        <dbReference type="EMBL" id="KIV92723.1"/>
    </source>
</evidence>
<proteinExistence type="predicted"/>
<accession>A0A0D2A0W7</accession>
<evidence type="ECO:0000313" key="2">
    <source>
        <dbReference type="Proteomes" id="UP000054302"/>
    </source>
</evidence>
<dbReference type="Proteomes" id="UP000054302">
    <property type="component" value="Unassembled WGS sequence"/>
</dbReference>
<keyword evidence="2" id="KW-1185">Reference proteome</keyword>
<dbReference type="AlphaFoldDB" id="A0A0D2A0W7"/>
<gene>
    <name evidence="1" type="ORF">PV10_03994</name>
</gene>
<protein>
    <submittedName>
        <fullName evidence="1">Uncharacterized protein</fullName>
    </submittedName>
</protein>
<sequence>MPIDPNDGAPTAGILVRYLVSCAVCSAPRTASGFYKTPNTSTAVLLTWILWIDWAVDCKSRVSHEYSSTCTHLARNVSFWPLAWSVYRLCERLGKHISRGRANLSGRAFNKAMV</sequence>